<evidence type="ECO:0000313" key="2">
    <source>
        <dbReference type="EMBL" id="GAP44462.1"/>
    </source>
</evidence>
<gene>
    <name evidence="2" type="ORF">TBC1_12270</name>
</gene>
<dbReference type="OrthoDB" id="9800461at2"/>
<sequence>MEYNERWAEELSLLSSVIAKAPLEKAIKWGAEVYTYNGKNVVSYGGFRNFFALWFFNGVFLQDKYGVLIAASEGKTKSLRQWRFTSLAEVDEKSILEYISEAIEVEKKGLKIKPEKFQAMAPSPLLAGALKADGNLQAAFSKLSPGKQKEYILYLDEPKQENTKVSRLEKIIPMILKGAGLHDKYKK</sequence>
<dbReference type="PATRIC" id="fig|1678841.3.peg.2959"/>
<dbReference type="SUPFAM" id="SSF159888">
    <property type="entry name" value="YdhG-like"/>
    <property type="match status" value="1"/>
</dbReference>
<dbReference type="Proteomes" id="UP000053091">
    <property type="component" value="Unassembled WGS sequence"/>
</dbReference>
<dbReference type="InterPro" id="IPR016786">
    <property type="entry name" value="YdeI_bac"/>
</dbReference>
<dbReference type="Gene3D" id="3.90.1150.200">
    <property type="match status" value="1"/>
</dbReference>
<accession>A0A0S7C2P7</accession>
<organism evidence="2">
    <name type="scientific">Lentimicrobium saccharophilum</name>
    <dbReference type="NCBI Taxonomy" id="1678841"/>
    <lineage>
        <taxon>Bacteria</taxon>
        <taxon>Pseudomonadati</taxon>
        <taxon>Bacteroidota</taxon>
        <taxon>Bacteroidia</taxon>
        <taxon>Bacteroidales</taxon>
        <taxon>Lentimicrobiaceae</taxon>
        <taxon>Lentimicrobium</taxon>
    </lineage>
</organism>
<dbReference type="RefSeq" id="WP_062043791.1">
    <property type="nucleotide sequence ID" value="NZ_DF968183.1"/>
</dbReference>
<dbReference type="PIRSF" id="PIRSF021308">
    <property type="entry name" value="UCP021308"/>
    <property type="match status" value="1"/>
</dbReference>
<dbReference type="Pfam" id="PF13376">
    <property type="entry name" value="OmdA"/>
    <property type="match status" value="1"/>
</dbReference>
<reference evidence="2" key="1">
    <citation type="journal article" date="2015" name="Genome Announc.">
        <title>Draft Genome Sequence of Bacteroidales Strain TBC1, a Novel Isolate from a Methanogenic Wastewater Treatment System.</title>
        <authorList>
            <person name="Tourlousse D.M."/>
            <person name="Matsuura N."/>
            <person name="Sun L."/>
            <person name="Toyonaga M."/>
            <person name="Kuroda K."/>
            <person name="Ohashi A."/>
            <person name="Cruz R."/>
            <person name="Yamaguchi T."/>
            <person name="Sekiguchi Y."/>
        </authorList>
    </citation>
    <scope>NUCLEOTIDE SEQUENCE [LARGE SCALE GENOMIC DNA]</scope>
    <source>
        <strain evidence="2">TBC1</strain>
    </source>
</reference>
<evidence type="ECO:0000313" key="3">
    <source>
        <dbReference type="Proteomes" id="UP000053091"/>
    </source>
</evidence>
<dbReference type="STRING" id="1678841.TBC1_12270"/>
<dbReference type="Pfam" id="PF08818">
    <property type="entry name" value="DUF1801"/>
    <property type="match status" value="1"/>
</dbReference>
<feature type="domain" description="YdhG-like" evidence="1">
    <location>
        <begin position="7"/>
        <end position="103"/>
    </location>
</feature>
<dbReference type="AlphaFoldDB" id="A0A0S7C2P7"/>
<dbReference type="EMBL" id="DF968183">
    <property type="protein sequence ID" value="GAP44462.1"/>
    <property type="molecule type" value="Genomic_DNA"/>
</dbReference>
<evidence type="ECO:0000259" key="1">
    <source>
        <dbReference type="Pfam" id="PF08818"/>
    </source>
</evidence>
<name>A0A0S7C2P7_9BACT</name>
<dbReference type="InterPro" id="IPR014922">
    <property type="entry name" value="YdhG-like"/>
</dbReference>
<proteinExistence type="predicted"/>
<protein>
    <submittedName>
        <fullName evidence="2">Uncharacterized conserved protein YdeI, YjbR/CyaY-like superfamily, DUF1801 family</fullName>
    </submittedName>
</protein>
<keyword evidence="3" id="KW-1185">Reference proteome</keyword>